<dbReference type="Proteomes" id="UP000177246">
    <property type="component" value="Unassembled WGS sequence"/>
</dbReference>
<protein>
    <recommendedName>
        <fullName evidence="4">HTH deoR-type domain-containing protein</fullName>
    </recommendedName>
</protein>
<accession>A0A1G2CQ47</accession>
<gene>
    <name evidence="2" type="ORF">A2430_02125</name>
</gene>
<reference evidence="2 3" key="1">
    <citation type="journal article" date="2016" name="Nat. Commun.">
        <title>Thousands of microbial genomes shed light on interconnected biogeochemical processes in an aquifer system.</title>
        <authorList>
            <person name="Anantharaman K."/>
            <person name="Brown C.T."/>
            <person name="Hug L.A."/>
            <person name="Sharon I."/>
            <person name="Castelle C.J."/>
            <person name="Probst A.J."/>
            <person name="Thomas B.C."/>
            <person name="Singh A."/>
            <person name="Wilkins M.J."/>
            <person name="Karaoz U."/>
            <person name="Brodie E.L."/>
            <person name="Williams K.H."/>
            <person name="Hubbard S.S."/>
            <person name="Banfield J.F."/>
        </authorList>
    </citation>
    <scope>NUCLEOTIDE SEQUENCE [LARGE SCALE GENOMIC DNA]</scope>
</reference>
<comment type="caution">
    <text evidence="2">The sequence shown here is derived from an EMBL/GenBank/DDBJ whole genome shotgun (WGS) entry which is preliminary data.</text>
</comment>
<evidence type="ECO:0000313" key="3">
    <source>
        <dbReference type="Proteomes" id="UP000177246"/>
    </source>
</evidence>
<organism evidence="2 3">
    <name type="scientific">Candidatus Liptonbacteria bacterium RIFOXYC1_FULL_36_8</name>
    <dbReference type="NCBI Taxonomy" id="1798655"/>
    <lineage>
        <taxon>Bacteria</taxon>
        <taxon>Candidatus Liptoniibacteriota</taxon>
    </lineage>
</organism>
<feature type="compositionally biased region" description="Basic and acidic residues" evidence="1">
    <location>
        <begin position="129"/>
        <end position="143"/>
    </location>
</feature>
<feature type="region of interest" description="Disordered" evidence="1">
    <location>
        <begin position="121"/>
        <end position="166"/>
    </location>
</feature>
<dbReference type="EMBL" id="MHLF01000017">
    <property type="protein sequence ID" value="OGZ03526.1"/>
    <property type="molecule type" value="Genomic_DNA"/>
</dbReference>
<sequence length="250" mass="28555">MPDDILRLSYELAYIVFRVAEQIKQSDLEKKMKAGAVLVIEAVLFDKIDLIREEIFKIRIYSSFANDIGLISFNVFSSLVEKLKKTEESLVLSEATQEVQDIYDVPTAVLGINQILEESKKMGEKRRQKKEEEKNGGIRRKDNFNSGKEDEDDVVSKDTSVDSSASGSVVRQGIEFGNSSAIRLFDNSDSKKELVFERVKELKVCFLRDLMDAFPECKERTLRYNLENLVKEERVEKIGTSGPGTFYRVI</sequence>
<name>A0A1G2CQ47_9BACT</name>
<evidence type="ECO:0000313" key="2">
    <source>
        <dbReference type="EMBL" id="OGZ03526.1"/>
    </source>
</evidence>
<evidence type="ECO:0008006" key="4">
    <source>
        <dbReference type="Google" id="ProtNLM"/>
    </source>
</evidence>
<evidence type="ECO:0000256" key="1">
    <source>
        <dbReference type="SAM" id="MobiDB-lite"/>
    </source>
</evidence>
<proteinExistence type="predicted"/>
<dbReference type="AlphaFoldDB" id="A0A1G2CQ47"/>